<dbReference type="EMBL" id="ASHM01027013">
    <property type="protein sequence ID" value="PNX74097.1"/>
    <property type="molecule type" value="Genomic_DNA"/>
</dbReference>
<evidence type="ECO:0000256" key="4">
    <source>
        <dbReference type="RuleBase" id="RU003718"/>
    </source>
</evidence>
<accession>A0A2K3L6E0</accession>
<dbReference type="EC" id="2.4.1.-" evidence="5"/>
<reference evidence="6 7" key="2">
    <citation type="journal article" date="2017" name="Front. Plant Sci.">
        <title>Gene Classification and Mining of Molecular Markers Useful in Red Clover (Trifolium pratense) Breeding.</title>
        <authorList>
            <person name="Istvanek J."/>
            <person name="Dluhosova J."/>
            <person name="Dluhos P."/>
            <person name="Patkova L."/>
            <person name="Nedelnik J."/>
            <person name="Repkova J."/>
        </authorList>
    </citation>
    <scope>NUCLEOTIDE SEQUENCE [LARGE SCALE GENOMIC DNA]</scope>
    <source>
        <strain evidence="7">cv. Tatra</strain>
        <tissue evidence="6">Young leaves</tissue>
    </source>
</reference>
<dbReference type="PANTHER" id="PTHR48046">
    <property type="entry name" value="UDP-GLYCOSYLTRANSFERASE 72E1"/>
    <property type="match status" value="1"/>
</dbReference>
<dbReference type="STRING" id="57577.A0A2K3L6E0"/>
<dbReference type="FunFam" id="3.40.50.2000:FF:000056">
    <property type="entry name" value="Glycosyltransferase"/>
    <property type="match status" value="1"/>
</dbReference>
<dbReference type="PANTHER" id="PTHR48046:SF7">
    <property type="entry name" value="UDP-GLYCOSYLTRANSFERASE 72E1"/>
    <property type="match status" value="1"/>
</dbReference>
<dbReference type="InterPro" id="IPR002213">
    <property type="entry name" value="UDP_glucos_trans"/>
</dbReference>
<comment type="similarity">
    <text evidence="1 4">Belongs to the UDP-glycosyltransferase family.</text>
</comment>
<proteinExistence type="inferred from homology"/>
<sequence>MSMVTPKIHAAILASPGMGHIIPTMELAKRLTTHHGFDVTVFFVTTDSDTTTTSKILELTSNLNGINVIITPPVDVSDKLDPNNPSLGLTIVLTMIESLPFIQSQLLSMKFPPSVLIVDLFSTMALPMARDLHMSSYVFLATNAWFSAVSIYLPFLTKEAFSRHANNHEPLLIPGCEPIRFEDTLEPFVSPWGPSHESFLEAGKEILSVDGILMNTWQDLEPVSIKALTKNGIIGRLFSKGTVYPIGPLVRPVEPAEKREGEKVILRWLDQQPDESVIYLSFGSGGTMSKGQMRELAYGLELSQQRFIWVVRQPIEDDAFATFFDTAKGGNASTLVDYLPEGFVNRTKEVGICVPMWAPQAEILKHPATGGFVTHCGWNSVLESILSGVPMVAWPLYAEQKMNATLLSEELGVAVRVKADGEIISREQIAKLIRRVMVDEGDIGMRVKVKEYKLSGEKAISVFGSSHESLCQITKDCEILLHQSFEGKGCGA</sequence>
<dbReference type="Proteomes" id="UP000236291">
    <property type="component" value="Unassembled WGS sequence"/>
</dbReference>
<dbReference type="GO" id="GO:0047209">
    <property type="term" value="F:coniferyl-alcohol glucosyltransferase activity"/>
    <property type="evidence" value="ECO:0007669"/>
    <property type="project" value="TreeGrafter"/>
</dbReference>
<keyword evidence="3 4" id="KW-0808">Transferase</keyword>
<comment type="caution">
    <text evidence="6">The sequence shown here is derived from an EMBL/GenBank/DDBJ whole genome shotgun (WGS) entry which is preliminary data.</text>
</comment>
<evidence type="ECO:0000256" key="5">
    <source>
        <dbReference type="RuleBase" id="RU362057"/>
    </source>
</evidence>
<keyword evidence="2 4" id="KW-0328">Glycosyltransferase</keyword>
<dbReference type="OrthoDB" id="5835829at2759"/>
<dbReference type="ExpressionAtlas" id="A0A2K3L6E0">
    <property type="expression patterns" value="baseline"/>
</dbReference>
<dbReference type="SUPFAM" id="SSF53756">
    <property type="entry name" value="UDP-Glycosyltransferase/glycogen phosphorylase"/>
    <property type="match status" value="1"/>
</dbReference>
<evidence type="ECO:0000313" key="7">
    <source>
        <dbReference type="Proteomes" id="UP000236291"/>
    </source>
</evidence>
<name>A0A2K3L6E0_TRIPR</name>
<dbReference type="PROSITE" id="PS00375">
    <property type="entry name" value="UDPGT"/>
    <property type="match status" value="1"/>
</dbReference>
<reference evidence="6 7" key="1">
    <citation type="journal article" date="2014" name="Am. J. Bot.">
        <title>Genome assembly and annotation for red clover (Trifolium pratense; Fabaceae).</title>
        <authorList>
            <person name="Istvanek J."/>
            <person name="Jaros M."/>
            <person name="Krenek A."/>
            <person name="Repkova J."/>
        </authorList>
    </citation>
    <scope>NUCLEOTIDE SEQUENCE [LARGE SCALE GENOMIC DNA]</scope>
    <source>
        <strain evidence="7">cv. Tatra</strain>
        <tissue evidence="6">Young leaves</tissue>
    </source>
</reference>
<organism evidence="6 7">
    <name type="scientific">Trifolium pratense</name>
    <name type="common">Red clover</name>
    <dbReference type="NCBI Taxonomy" id="57577"/>
    <lineage>
        <taxon>Eukaryota</taxon>
        <taxon>Viridiplantae</taxon>
        <taxon>Streptophyta</taxon>
        <taxon>Embryophyta</taxon>
        <taxon>Tracheophyta</taxon>
        <taxon>Spermatophyta</taxon>
        <taxon>Magnoliopsida</taxon>
        <taxon>eudicotyledons</taxon>
        <taxon>Gunneridae</taxon>
        <taxon>Pentapetalae</taxon>
        <taxon>rosids</taxon>
        <taxon>fabids</taxon>
        <taxon>Fabales</taxon>
        <taxon>Fabaceae</taxon>
        <taxon>Papilionoideae</taxon>
        <taxon>50 kb inversion clade</taxon>
        <taxon>NPAAA clade</taxon>
        <taxon>Hologalegina</taxon>
        <taxon>IRL clade</taxon>
        <taxon>Trifolieae</taxon>
        <taxon>Trifolium</taxon>
    </lineage>
</organism>
<dbReference type="InterPro" id="IPR035595">
    <property type="entry name" value="UDP_glycos_trans_CS"/>
</dbReference>
<gene>
    <name evidence="6" type="ORF">L195_g030008</name>
</gene>
<evidence type="ECO:0000256" key="2">
    <source>
        <dbReference type="ARBA" id="ARBA00022676"/>
    </source>
</evidence>
<protein>
    <recommendedName>
        <fullName evidence="5">Glycosyltransferase</fullName>
        <ecNumber evidence="5">2.4.1.-</ecNumber>
    </recommendedName>
</protein>
<dbReference type="CDD" id="cd03784">
    <property type="entry name" value="GT1_Gtf-like"/>
    <property type="match status" value="1"/>
</dbReference>
<evidence type="ECO:0000313" key="6">
    <source>
        <dbReference type="EMBL" id="PNX74097.1"/>
    </source>
</evidence>
<dbReference type="Gene3D" id="3.40.50.2000">
    <property type="entry name" value="Glycogen Phosphorylase B"/>
    <property type="match status" value="2"/>
</dbReference>
<dbReference type="AlphaFoldDB" id="A0A2K3L6E0"/>
<dbReference type="Pfam" id="PF00201">
    <property type="entry name" value="UDPGT"/>
    <property type="match status" value="1"/>
</dbReference>
<evidence type="ECO:0000256" key="3">
    <source>
        <dbReference type="ARBA" id="ARBA00022679"/>
    </source>
</evidence>
<evidence type="ECO:0000256" key="1">
    <source>
        <dbReference type="ARBA" id="ARBA00009995"/>
    </source>
</evidence>